<dbReference type="RefSeq" id="WP_122182950.1">
    <property type="nucleotide sequence ID" value="NZ_RFFJ01000023.1"/>
</dbReference>
<evidence type="ECO:0000313" key="1">
    <source>
        <dbReference type="EMBL" id="RMI43556.1"/>
    </source>
</evidence>
<name>A0A3M2M1Z3_9ACTN</name>
<protein>
    <submittedName>
        <fullName evidence="1">Uncharacterized protein</fullName>
    </submittedName>
</protein>
<evidence type="ECO:0000313" key="2">
    <source>
        <dbReference type="Proteomes" id="UP000278673"/>
    </source>
</evidence>
<comment type="caution">
    <text evidence="1">The sequence shown here is derived from an EMBL/GenBank/DDBJ whole genome shotgun (WGS) entry which is preliminary data.</text>
</comment>
<reference evidence="1 2" key="1">
    <citation type="submission" date="2018-10" db="EMBL/GenBank/DDBJ databases">
        <title>Isolation, diversity and antifungal activity of actinobacteria from wheat.</title>
        <authorList>
            <person name="Han C."/>
        </authorList>
    </citation>
    <scope>NUCLEOTIDE SEQUENCE [LARGE SCALE GENOMIC DNA]</scope>
    <source>
        <strain evidence="1 2">NEAU-YY642</strain>
    </source>
</reference>
<proteinExistence type="predicted"/>
<sequence length="165" mass="18371">MLNDLLSQVDDRHQRLLALDFAEHVVERFGDRTDRDNLPHCLELLAALTEALALGKAHERLIAAWREHARLVVASGRESDDMRDVVRSAVEASSWDLLAEAGIAGSHTMRRRLSCVSVAREARRAVGRCVGGAAEDVRAARWEEARWQVGRVVETAPCPQGRDSR</sequence>
<keyword evidence="2" id="KW-1185">Reference proteome</keyword>
<gene>
    <name evidence="1" type="ORF">EBN88_07050</name>
</gene>
<organism evidence="1 2">
    <name type="scientific">Streptomyces triticirhizae</name>
    <dbReference type="NCBI Taxonomy" id="2483353"/>
    <lineage>
        <taxon>Bacteria</taxon>
        <taxon>Bacillati</taxon>
        <taxon>Actinomycetota</taxon>
        <taxon>Actinomycetes</taxon>
        <taxon>Kitasatosporales</taxon>
        <taxon>Streptomycetaceae</taxon>
        <taxon>Streptomyces</taxon>
    </lineage>
</organism>
<dbReference type="AlphaFoldDB" id="A0A3M2M1Z3"/>
<accession>A0A3M2M1Z3</accession>
<dbReference type="Proteomes" id="UP000278673">
    <property type="component" value="Unassembled WGS sequence"/>
</dbReference>
<dbReference type="EMBL" id="RFFJ01000023">
    <property type="protein sequence ID" value="RMI43556.1"/>
    <property type="molecule type" value="Genomic_DNA"/>
</dbReference>